<dbReference type="RefSeq" id="WP_183471792.1">
    <property type="nucleotide sequence ID" value="NZ_JACHVU010000011.1"/>
</dbReference>
<organism evidence="1 2">
    <name type="scientific">Mycolicibacterium iranicum</name>
    <name type="common">Mycobacterium iranicum</name>
    <dbReference type="NCBI Taxonomy" id="912594"/>
    <lineage>
        <taxon>Bacteria</taxon>
        <taxon>Bacillati</taxon>
        <taxon>Actinomycetota</taxon>
        <taxon>Actinomycetes</taxon>
        <taxon>Mycobacteriales</taxon>
        <taxon>Mycobacteriaceae</taxon>
        <taxon>Mycolicibacterium</taxon>
    </lineage>
</organism>
<dbReference type="AlphaFoldDB" id="A0A839QD97"/>
<protein>
    <recommendedName>
        <fullName evidence="3">Pyridine nucleotide-disulfide oxidoreductase</fullName>
    </recommendedName>
</protein>
<gene>
    <name evidence="1" type="ORF">FHR72_004268</name>
</gene>
<evidence type="ECO:0000313" key="1">
    <source>
        <dbReference type="EMBL" id="MBB2992764.1"/>
    </source>
</evidence>
<dbReference type="Proteomes" id="UP000550501">
    <property type="component" value="Unassembled WGS sequence"/>
</dbReference>
<comment type="caution">
    <text evidence="1">The sequence shown here is derived from an EMBL/GenBank/DDBJ whole genome shotgun (WGS) entry which is preliminary data.</text>
</comment>
<keyword evidence="2" id="KW-1185">Reference proteome</keyword>
<reference evidence="1 2" key="1">
    <citation type="submission" date="2020-08" db="EMBL/GenBank/DDBJ databases">
        <title>The Agave Microbiome: Exploring the role of microbial communities in plant adaptations to desert environments.</title>
        <authorList>
            <person name="Partida-Martinez L.P."/>
        </authorList>
    </citation>
    <scope>NUCLEOTIDE SEQUENCE [LARGE SCALE GENOMIC DNA]</scope>
    <source>
        <strain evidence="1 2">AT2.18</strain>
    </source>
</reference>
<evidence type="ECO:0008006" key="3">
    <source>
        <dbReference type="Google" id="ProtNLM"/>
    </source>
</evidence>
<sequence>MTISADDVRKLLDADDQSALVLIEGRAEVITAEQKSSDDYRGAFEVISRDELLQRTGGETQLADTDLSAQAAALDTAVSELGG</sequence>
<name>A0A839QD97_MYCIR</name>
<proteinExistence type="predicted"/>
<accession>A0A839QD97</accession>
<evidence type="ECO:0000313" key="2">
    <source>
        <dbReference type="Proteomes" id="UP000550501"/>
    </source>
</evidence>
<dbReference type="EMBL" id="JACHVU010000011">
    <property type="protein sequence ID" value="MBB2992764.1"/>
    <property type="molecule type" value="Genomic_DNA"/>
</dbReference>